<dbReference type="SMART" id="SM00409">
    <property type="entry name" value="IG"/>
    <property type="match status" value="4"/>
</dbReference>
<accession>A0A2D0Q7Z2</accession>
<dbReference type="GeneID" id="108259415"/>
<dbReference type="Gene3D" id="2.60.40.10">
    <property type="entry name" value="Immunoglobulins"/>
    <property type="match status" value="4"/>
</dbReference>
<feature type="chain" id="PRO_5012632708" evidence="3">
    <location>
        <begin position="24"/>
        <end position="546"/>
    </location>
</feature>
<feature type="domain" description="Ig-like" evidence="4">
    <location>
        <begin position="313"/>
        <end position="403"/>
    </location>
</feature>
<dbReference type="SUPFAM" id="SSF48726">
    <property type="entry name" value="Immunoglobulin"/>
    <property type="match status" value="4"/>
</dbReference>
<keyword evidence="2" id="KW-0812">Transmembrane</keyword>
<keyword evidence="2" id="KW-1133">Transmembrane helix</keyword>
<sequence>MDVGSRKLLLLILLLNITVSVSGIQDVKVSCHPEKICALRESSVTLTCSYSNIIIITGFWFSLKDKAKWRKEEHPEDLALDSDYAGRVSYTGMTKFSSTLTITDLRERDSGEYHLVFITDKGEKYLSSAGVTLTVTDLQVTHDSTQQTLTCRTSCPLTFTVHRYYWYKNGQYLKEYKDNVETFPLSKAEEGSYSCSVHGYGTILSLPVCVRRSCYSVTYRDKRVCAVEGSSVEFAGSYSHPSDLSVREVFWFYFQRGKVFQDLKQETQFTNRVEYVKQDKSSTLKMKNLTKKDSGEYQLRFLNNDGEGFIGKPGVILSVTDLQVRASRSAVASEGQTTVTLSCITSCTLSNNPTYMWYRNGQPVTDKLTKHNKLYLNSSEDAGNYSCAVRRREDLRSPELTVTWSENYTVLMLIMVGLAVTLLSGGLWMWKRTSSSDNGHSSTGESGQRHSPAVYENVSASDRSGRVASDDQDDVHYASVVFKNSHKQEVSPSPRLPPDTTEEEDVQYAAVNVSRSTAAIQLVADEAADDPSQLYSKIQNLPTSAV</sequence>
<dbReference type="PROSITE" id="PS50835">
    <property type="entry name" value="IG_LIKE"/>
    <property type="match status" value="2"/>
</dbReference>
<proteinExistence type="predicted"/>
<dbReference type="AlphaFoldDB" id="A0A2D0Q7Z2"/>
<feature type="transmembrane region" description="Helical" evidence="2">
    <location>
        <begin position="408"/>
        <end position="430"/>
    </location>
</feature>
<feature type="domain" description="Ig-like" evidence="4">
    <location>
        <begin position="129"/>
        <end position="197"/>
    </location>
</feature>
<dbReference type="OrthoDB" id="10039395at2759"/>
<reference evidence="5" key="1">
    <citation type="journal article" date="2016" name="Nat. Commun.">
        <title>The channel catfish genome sequence provides insights into the evolution of scale formation in teleosts.</title>
        <authorList>
            <person name="Liu Z."/>
            <person name="Liu S."/>
            <person name="Yao J."/>
            <person name="Bao L."/>
            <person name="Zhang J."/>
            <person name="Li Y."/>
            <person name="Jiang C."/>
            <person name="Sun L."/>
            <person name="Wang R."/>
            <person name="Zhang Y."/>
            <person name="Zhou T."/>
            <person name="Zeng Q."/>
            <person name="Fu Q."/>
            <person name="Gao S."/>
            <person name="Li N."/>
            <person name="Koren S."/>
            <person name="Jiang Y."/>
            <person name="Zimin A."/>
            <person name="Xu P."/>
            <person name="Phillippy A.M."/>
            <person name="Geng X."/>
            <person name="Song L."/>
            <person name="Sun F."/>
            <person name="Li C."/>
            <person name="Wang X."/>
            <person name="Chen A."/>
            <person name="Jin Y."/>
            <person name="Yuan Z."/>
            <person name="Yang Y."/>
            <person name="Tan S."/>
            <person name="Peatman E."/>
            <person name="Lu J."/>
            <person name="Qin Z."/>
            <person name="Dunham R."/>
            <person name="Li Z."/>
            <person name="Sonstegard T."/>
            <person name="Feng J."/>
            <person name="Danzmann R.G."/>
            <person name="Schroeder S."/>
            <person name="Scheffler B."/>
            <person name="Duke M.V."/>
            <person name="Ballard L."/>
            <person name="Kucuktas H."/>
            <person name="Kaltenboeck L."/>
            <person name="Liu H."/>
            <person name="Armbruster J."/>
            <person name="Xie Y."/>
            <person name="Kirby M.L."/>
            <person name="Tian Y."/>
            <person name="Flanagan M.E."/>
            <person name="Mu W."/>
            <person name="Waldbieser G.C."/>
        </authorList>
    </citation>
    <scope>NUCLEOTIDE SEQUENCE [LARGE SCALE GENOMIC DNA]</scope>
    <source>
        <strain evidence="5">SDA103</strain>
    </source>
</reference>
<keyword evidence="3" id="KW-0732">Signal</keyword>
<organism evidence="5 6">
    <name type="scientific">Ictalurus punctatus</name>
    <name type="common">Channel catfish</name>
    <name type="synonym">Silurus punctatus</name>
    <dbReference type="NCBI Taxonomy" id="7998"/>
    <lineage>
        <taxon>Eukaryota</taxon>
        <taxon>Metazoa</taxon>
        <taxon>Chordata</taxon>
        <taxon>Craniata</taxon>
        <taxon>Vertebrata</taxon>
        <taxon>Euteleostomi</taxon>
        <taxon>Actinopterygii</taxon>
        <taxon>Neopterygii</taxon>
        <taxon>Teleostei</taxon>
        <taxon>Ostariophysi</taxon>
        <taxon>Siluriformes</taxon>
        <taxon>Ictaluridae</taxon>
        <taxon>Ictalurus</taxon>
    </lineage>
</organism>
<evidence type="ECO:0000313" key="5">
    <source>
        <dbReference type="Proteomes" id="UP000221080"/>
    </source>
</evidence>
<protein>
    <submittedName>
        <fullName evidence="6">Sialoadhesin</fullName>
    </submittedName>
</protein>
<dbReference type="CDD" id="cd00099">
    <property type="entry name" value="IgV"/>
    <property type="match status" value="1"/>
</dbReference>
<evidence type="ECO:0000256" key="1">
    <source>
        <dbReference type="SAM" id="MobiDB-lite"/>
    </source>
</evidence>
<evidence type="ECO:0000259" key="4">
    <source>
        <dbReference type="PROSITE" id="PS50835"/>
    </source>
</evidence>
<gene>
    <name evidence="6" type="primary">LOC108259415</name>
</gene>
<evidence type="ECO:0000256" key="2">
    <source>
        <dbReference type="SAM" id="Phobius"/>
    </source>
</evidence>
<keyword evidence="2" id="KW-0472">Membrane</keyword>
<feature type="signal peptide" evidence="3">
    <location>
        <begin position="1"/>
        <end position="23"/>
    </location>
</feature>
<evidence type="ECO:0000313" key="6">
    <source>
        <dbReference type="RefSeq" id="XP_017314419.1"/>
    </source>
</evidence>
<reference evidence="6" key="2">
    <citation type="submission" date="2025-08" db="UniProtKB">
        <authorList>
            <consortium name="RefSeq"/>
        </authorList>
    </citation>
    <scope>IDENTIFICATION</scope>
    <source>
        <tissue evidence="6">Blood</tissue>
    </source>
</reference>
<dbReference type="RefSeq" id="XP_017314419.1">
    <property type="nucleotide sequence ID" value="XM_017458930.3"/>
</dbReference>
<dbReference type="Pfam" id="PF24518">
    <property type="entry name" value="Ig_CD22"/>
    <property type="match status" value="1"/>
</dbReference>
<keyword evidence="5" id="KW-1185">Reference proteome</keyword>
<feature type="region of interest" description="Disordered" evidence="1">
    <location>
        <begin position="434"/>
        <end position="504"/>
    </location>
</feature>
<evidence type="ECO:0000256" key="3">
    <source>
        <dbReference type="SAM" id="SignalP"/>
    </source>
</evidence>
<dbReference type="InterPro" id="IPR056386">
    <property type="entry name" value="Ig_CD22"/>
</dbReference>
<dbReference type="PANTHER" id="PTHR46013:SF4">
    <property type="entry name" value="B-CELL RECEPTOR CD22-RELATED"/>
    <property type="match status" value="1"/>
</dbReference>
<dbReference type="Proteomes" id="UP000221080">
    <property type="component" value="Chromosome 27"/>
</dbReference>
<dbReference type="PANTHER" id="PTHR46013">
    <property type="entry name" value="VASCULAR CELL ADHESION MOLECULE 1"/>
    <property type="match status" value="1"/>
</dbReference>
<name>A0A2D0Q7Z2_ICTPU</name>
<dbReference type="Pfam" id="PF13895">
    <property type="entry name" value="Ig_2"/>
    <property type="match status" value="1"/>
</dbReference>
<dbReference type="KEGG" id="ipu:108259415"/>
<dbReference type="InterPro" id="IPR003599">
    <property type="entry name" value="Ig_sub"/>
</dbReference>
<feature type="compositionally biased region" description="Polar residues" evidence="1">
    <location>
        <begin position="434"/>
        <end position="446"/>
    </location>
</feature>
<dbReference type="InterPro" id="IPR013783">
    <property type="entry name" value="Ig-like_fold"/>
</dbReference>
<dbReference type="InterPro" id="IPR036179">
    <property type="entry name" value="Ig-like_dom_sf"/>
</dbReference>
<dbReference type="InterPro" id="IPR007110">
    <property type="entry name" value="Ig-like_dom"/>
</dbReference>